<dbReference type="Pfam" id="PF14278">
    <property type="entry name" value="TetR_C_8"/>
    <property type="match status" value="1"/>
</dbReference>
<evidence type="ECO:0000259" key="1">
    <source>
        <dbReference type="Pfam" id="PF14278"/>
    </source>
</evidence>
<evidence type="ECO:0000313" key="3">
    <source>
        <dbReference type="Proteomes" id="UP000286974"/>
    </source>
</evidence>
<dbReference type="Proteomes" id="UP000286974">
    <property type="component" value="Unassembled WGS sequence"/>
</dbReference>
<dbReference type="AlphaFoldDB" id="A0A401FL99"/>
<gene>
    <name evidence="2" type="ORF">NBRC111893_1310</name>
</gene>
<keyword evidence="3" id="KW-1185">Reference proteome</keyword>
<protein>
    <recommendedName>
        <fullName evidence="1">Transcriptional regulator TetR C-terminal Firmicutes type domain-containing protein</fullName>
    </recommendedName>
</protein>
<reference evidence="2 3" key="1">
    <citation type="submission" date="2017-11" db="EMBL/GenBank/DDBJ databases">
        <title>Draft Genome Sequence of Lactobacillus curieae NBRC 111893 isolated from Koso, a Japanese sugar-Vegetable Fermented Beverage.</title>
        <authorList>
            <person name="Chiou T.Y."/>
            <person name="Oshima K."/>
            <person name="Suda W."/>
            <person name="Hattori M."/>
            <person name="Takahashi T."/>
        </authorList>
    </citation>
    <scope>NUCLEOTIDE SEQUENCE [LARGE SCALE GENOMIC DNA]</scope>
    <source>
        <strain evidence="2 3">NBRC111893</strain>
    </source>
</reference>
<sequence>MSKYLRELPNRQTIKTSELMKHYFQMVSLDKEMQIGMSETANTDLLISAFKTTQMYLAKVGIIGKIRGSLSNVNQSYWDDFLSGAVVNVSLKWLNDGMKESPEYMGKLIASFVSHQDAIG</sequence>
<organism evidence="2 3">
    <name type="scientific">Lentilactobacillus kosonis</name>
    <dbReference type="NCBI Taxonomy" id="2810561"/>
    <lineage>
        <taxon>Bacteria</taxon>
        <taxon>Bacillati</taxon>
        <taxon>Bacillota</taxon>
        <taxon>Bacilli</taxon>
        <taxon>Lactobacillales</taxon>
        <taxon>Lactobacillaceae</taxon>
        <taxon>Lentilactobacillus</taxon>
    </lineage>
</organism>
<evidence type="ECO:0000313" key="2">
    <source>
        <dbReference type="EMBL" id="GAY73164.1"/>
    </source>
</evidence>
<dbReference type="Gene3D" id="1.10.357.10">
    <property type="entry name" value="Tetracycline Repressor, domain 2"/>
    <property type="match status" value="1"/>
</dbReference>
<accession>A0A401FL99</accession>
<proteinExistence type="predicted"/>
<comment type="caution">
    <text evidence="2">The sequence shown here is derived from an EMBL/GenBank/DDBJ whole genome shotgun (WGS) entry which is preliminary data.</text>
</comment>
<dbReference type="InterPro" id="IPR039532">
    <property type="entry name" value="TetR_C_Firmicutes"/>
</dbReference>
<feature type="domain" description="Transcriptional regulator TetR C-terminal Firmicutes type" evidence="1">
    <location>
        <begin position="20"/>
        <end position="113"/>
    </location>
</feature>
<name>A0A401FL99_9LACO</name>
<dbReference type="EMBL" id="BEXA01000002">
    <property type="protein sequence ID" value="GAY73164.1"/>
    <property type="molecule type" value="Genomic_DNA"/>
</dbReference>